<proteinExistence type="inferred from homology"/>
<dbReference type="PANTHER" id="PTHR30085:SF7">
    <property type="entry name" value="AMINO-ACID ABC TRANSPORTER-BINDING PROTEIN YHDW-RELATED"/>
    <property type="match status" value="1"/>
</dbReference>
<feature type="signal peptide" evidence="5">
    <location>
        <begin position="1"/>
        <end position="32"/>
    </location>
</feature>
<evidence type="ECO:0000313" key="8">
    <source>
        <dbReference type="Proteomes" id="UP000273786"/>
    </source>
</evidence>
<evidence type="ECO:0000256" key="2">
    <source>
        <dbReference type="ARBA" id="ARBA00022448"/>
    </source>
</evidence>
<evidence type="ECO:0000313" key="7">
    <source>
        <dbReference type="EMBL" id="RRH88231.1"/>
    </source>
</evidence>
<keyword evidence="3 5" id="KW-0732">Signal</keyword>
<dbReference type="PANTHER" id="PTHR30085">
    <property type="entry name" value="AMINO ACID ABC TRANSPORTER PERMEASE"/>
    <property type="match status" value="1"/>
</dbReference>
<accession>A0A3P3EPT1</accession>
<dbReference type="GO" id="GO:0006865">
    <property type="term" value="P:amino acid transport"/>
    <property type="evidence" value="ECO:0007669"/>
    <property type="project" value="TreeGrafter"/>
</dbReference>
<evidence type="ECO:0000256" key="3">
    <source>
        <dbReference type="ARBA" id="ARBA00022729"/>
    </source>
</evidence>
<dbReference type="EMBL" id="RQXT01000092">
    <property type="protein sequence ID" value="RRH88231.1"/>
    <property type="molecule type" value="Genomic_DNA"/>
</dbReference>
<dbReference type="Proteomes" id="UP000273786">
    <property type="component" value="Unassembled WGS sequence"/>
</dbReference>
<organism evidence="7 8">
    <name type="scientific">Mesorhizobium tamadayense</name>
    <dbReference type="NCBI Taxonomy" id="425306"/>
    <lineage>
        <taxon>Bacteria</taxon>
        <taxon>Pseudomonadati</taxon>
        <taxon>Pseudomonadota</taxon>
        <taxon>Alphaproteobacteria</taxon>
        <taxon>Hyphomicrobiales</taxon>
        <taxon>Phyllobacteriaceae</taxon>
        <taxon>Mesorhizobium</taxon>
    </lineage>
</organism>
<dbReference type="SUPFAM" id="SSF53850">
    <property type="entry name" value="Periplasmic binding protein-like II"/>
    <property type="match status" value="1"/>
</dbReference>
<protein>
    <submittedName>
        <fullName evidence="7">Amino acid ABC transporter substrate-binding protein</fullName>
    </submittedName>
</protein>
<dbReference type="InterPro" id="IPR051455">
    <property type="entry name" value="Bact_solute-bind_prot3"/>
</dbReference>
<dbReference type="SMART" id="SM00062">
    <property type="entry name" value="PBPb"/>
    <property type="match status" value="1"/>
</dbReference>
<evidence type="ECO:0000259" key="6">
    <source>
        <dbReference type="SMART" id="SM00062"/>
    </source>
</evidence>
<comment type="caution">
    <text evidence="7">The sequence shown here is derived from an EMBL/GenBank/DDBJ whole genome shotgun (WGS) entry which is preliminary data.</text>
</comment>
<dbReference type="InterPro" id="IPR001638">
    <property type="entry name" value="Solute-binding_3/MltF_N"/>
</dbReference>
<sequence>MNAFRRTSANLLGCIAAIAAAGALLAPVDASAGKVMDGIRQKGNLVCGVGQAVPGFSAPAANGDLAGIDIDFCKSMAAAVLGDATKVTYRQTSYSDRFVLLASGEIDVLVHDTTTTLNREGAQKARFTSPNYFDGYTFMVAKSLGVDSPDKLADATVCILQGSTFEVNTENFFKSRGLKYTPLVLGTWEQLDAAFFGGRCDAFGGNYGNLAGSRAAHGNASDYIIFPEFITLEPYAPAVYGGDDELFLTARWVMFALVEAERLGITQANVKEMATSSTNPEIQQLLGKTPGNGKDLGLPEDWVVKVVSAVGNYGESFERNLGKSSPLMLDRGLNALWTKGGLMYAAPLR</sequence>
<dbReference type="Pfam" id="PF00497">
    <property type="entry name" value="SBP_bac_3"/>
    <property type="match status" value="1"/>
</dbReference>
<keyword evidence="2" id="KW-0813">Transport</keyword>
<dbReference type="InterPro" id="IPR018313">
    <property type="entry name" value="SBP_3_CS"/>
</dbReference>
<evidence type="ECO:0000256" key="1">
    <source>
        <dbReference type="ARBA" id="ARBA00010333"/>
    </source>
</evidence>
<dbReference type="AlphaFoldDB" id="A0A3P3EPT1"/>
<keyword evidence="8" id="KW-1185">Reference proteome</keyword>
<reference evidence="7 8" key="1">
    <citation type="submission" date="2018-11" db="EMBL/GenBank/DDBJ databases">
        <title>the genome of Mesorhizobium tamadayense DSM 28320.</title>
        <authorList>
            <person name="Gao J."/>
        </authorList>
    </citation>
    <scope>NUCLEOTIDE SEQUENCE [LARGE SCALE GENOMIC DNA]</scope>
    <source>
        <strain evidence="7 8">DSM 28320</strain>
    </source>
</reference>
<dbReference type="RefSeq" id="WP_125007004.1">
    <property type="nucleotide sequence ID" value="NZ_RQXT01000092.1"/>
</dbReference>
<dbReference type="OrthoDB" id="8418037at2"/>
<dbReference type="PROSITE" id="PS01039">
    <property type="entry name" value="SBP_BACTERIAL_3"/>
    <property type="match status" value="1"/>
</dbReference>
<evidence type="ECO:0000256" key="5">
    <source>
        <dbReference type="SAM" id="SignalP"/>
    </source>
</evidence>
<dbReference type="Gene3D" id="3.40.190.10">
    <property type="entry name" value="Periplasmic binding protein-like II"/>
    <property type="match status" value="2"/>
</dbReference>
<comment type="similarity">
    <text evidence="1 4">Belongs to the bacterial solute-binding protein 3 family.</text>
</comment>
<evidence type="ECO:0000256" key="4">
    <source>
        <dbReference type="RuleBase" id="RU003744"/>
    </source>
</evidence>
<feature type="domain" description="Solute-binding protein family 3/N-terminal" evidence="6">
    <location>
        <begin position="44"/>
        <end position="273"/>
    </location>
</feature>
<feature type="chain" id="PRO_5018204265" evidence="5">
    <location>
        <begin position="33"/>
        <end position="349"/>
    </location>
</feature>
<gene>
    <name evidence="7" type="ORF">EH240_35475</name>
</gene>
<name>A0A3P3EPT1_9HYPH</name>